<protein>
    <submittedName>
        <fullName evidence="3">Ldh family oxidoreductase</fullName>
    </submittedName>
</protein>
<evidence type="ECO:0000313" key="4">
    <source>
        <dbReference type="Proteomes" id="UP000996601"/>
    </source>
</evidence>
<comment type="similarity">
    <text evidence="1">Belongs to the LDH2/MDH2 oxidoreductase family.</text>
</comment>
<dbReference type="InterPro" id="IPR003767">
    <property type="entry name" value="Malate/L-lactate_DH-like"/>
</dbReference>
<sequence length="344" mass="35978">MVERNKTRDTHLRFHELKSLLTTIFVNNGTAAETAEILAENCAGCERDGALSHGIFRMPGYVGSLRSGWVDGLAVPDATRLGPSFIRVDARNGFAQRALAAADPLVRNALRETGIAIAAIRNSHHFSALWPDVEPFALSGYMAITAVNGLANVVPHGGRQAIYGTNPIAFAAPVEGAPPLVVDQASSVMANGEVRLQALAGKPVPVGTGVDRDGNATTDPHAILAGGALNTFGGYKGSSIALLVEILASAVTGGQLSFENDFTGYPGAQTPKAGQFLIAIDPNWGGSTGFETRLAHLCTRLIDAGQDRLPGARRFANRAAAEQSGIPIAQGELQRLRTLAGEAP</sequence>
<dbReference type="EMBL" id="WHSB02000013">
    <property type="protein sequence ID" value="MCQ4633490.1"/>
    <property type="molecule type" value="Genomic_DNA"/>
</dbReference>
<dbReference type="Gene3D" id="1.10.1530.10">
    <property type="match status" value="1"/>
</dbReference>
<evidence type="ECO:0000256" key="1">
    <source>
        <dbReference type="ARBA" id="ARBA00006056"/>
    </source>
</evidence>
<keyword evidence="4" id="KW-1185">Reference proteome</keyword>
<accession>A0ABT1RE80</accession>
<organism evidence="3 4">
    <name type="scientific">Shinella lacus</name>
    <dbReference type="NCBI Taxonomy" id="2654216"/>
    <lineage>
        <taxon>Bacteria</taxon>
        <taxon>Pseudomonadati</taxon>
        <taxon>Pseudomonadota</taxon>
        <taxon>Alphaproteobacteria</taxon>
        <taxon>Hyphomicrobiales</taxon>
        <taxon>Rhizobiaceae</taxon>
        <taxon>Shinella</taxon>
    </lineage>
</organism>
<evidence type="ECO:0000313" key="3">
    <source>
        <dbReference type="EMBL" id="MCQ4633490.1"/>
    </source>
</evidence>
<gene>
    <name evidence="3" type="ORF">GB927_025855</name>
</gene>
<dbReference type="Proteomes" id="UP000996601">
    <property type="component" value="Unassembled WGS sequence"/>
</dbReference>
<dbReference type="InterPro" id="IPR036111">
    <property type="entry name" value="Mal/L-sulfo/L-lacto_DH-like_sf"/>
</dbReference>
<proteinExistence type="inferred from homology"/>
<dbReference type="Gene3D" id="3.30.1370.60">
    <property type="entry name" value="Hypothetical oxidoreductase yiak, domain 2"/>
    <property type="match status" value="1"/>
</dbReference>
<keyword evidence="2" id="KW-0560">Oxidoreductase</keyword>
<dbReference type="InterPro" id="IPR043144">
    <property type="entry name" value="Mal/L-sulf/L-lact_DH-like_ah"/>
</dbReference>
<dbReference type="PANTHER" id="PTHR11091">
    <property type="entry name" value="OXIDOREDUCTASE-RELATED"/>
    <property type="match status" value="1"/>
</dbReference>
<dbReference type="Pfam" id="PF02615">
    <property type="entry name" value="Ldh_2"/>
    <property type="match status" value="1"/>
</dbReference>
<dbReference type="RefSeq" id="WP_256120108.1">
    <property type="nucleotide sequence ID" value="NZ_WHSB02000013.1"/>
</dbReference>
<comment type="caution">
    <text evidence="3">The sequence shown here is derived from an EMBL/GenBank/DDBJ whole genome shotgun (WGS) entry which is preliminary data.</text>
</comment>
<evidence type="ECO:0000256" key="2">
    <source>
        <dbReference type="ARBA" id="ARBA00023002"/>
    </source>
</evidence>
<dbReference type="SUPFAM" id="SSF89733">
    <property type="entry name" value="L-sulfolactate dehydrogenase-like"/>
    <property type="match status" value="1"/>
</dbReference>
<reference evidence="3" key="1">
    <citation type="submission" date="2021-07" db="EMBL/GenBank/DDBJ databases">
        <title>Shinella sp. nov., a novel member of the genus Shinella from water.</title>
        <authorList>
            <person name="Deng Y."/>
        </authorList>
    </citation>
    <scope>NUCLEOTIDE SEQUENCE</scope>
    <source>
        <strain evidence="3">CPCC 100929</strain>
    </source>
</reference>
<dbReference type="PANTHER" id="PTHR11091:SF0">
    <property type="entry name" value="MALATE DEHYDROGENASE"/>
    <property type="match status" value="1"/>
</dbReference>
<dbReference type="InterPro" id="IPR043143">
    <property type="entry name" value="Mal/L-sulf/L-lact_DH-like_NADP"/>
</dbReference>
<name>A0ABT1RE80_9HYPH</name>